<name>Q5N7Z6_ORYSJ</name>
<reference evidence="2" key="1">
    <citation type="journal article" date="2002" name="Nature">
        <title>The genome sequence and structure of rice chromosome 1.</title>
        <authorList>
            <person name="Sasaki T."/>
            <person name="Matsumoto T."/>
            <person name="Yamamoto K."/>
            <person name="Sakata K."/>
            <person name="Baba T."/>
            <person name="Katayose Y."/>
            <person name="Wu J."/>
            <person name="Niimura Y."/>
            <person name="Cheng Z."/>
            <person name="Nagamura Y."/>
            <person name="Antonio B.A."/>
            <person name="Kanamori H."/>
            <person name="Hosokawa S."/>
            <person name="Masukawa M."/>
            <person name="Arikawa K."/>
            <person name="Chiden Y."/>
            <person name="Hayashi M."/>
            <person name="Okamoto M."/>
            <person name="Ando T."/>
            <person name="Aoki H."/>
            <person name="Arita K."/>
            <person name="Hamada M."/>
            <person name="Harada C."/>
            <person name="Hijishita S."/>
            <person name="Honda M."/>
            <person name="Ichikawa Y."/>
            <person name="Idonuma A."/>
            <person name="Iijima M."/>
            <person name="Ikeda M."/>
            <person name="Ikeno M."/>
            <person name="Itoh S."/>
            <person name="Itoh T."/>
            <person name="Itoh Y."/>
            <person name="Itoh Y."/>
            <person name="Iwabuchi A."/>
            <person name="Kamiya K."/>
            <person name="Karasawa W."/>
            <person name="Katagiri S."/>
            <person name="Kikuta A."/>
            <person name="Kobayashi N."/>
            <person name="Kono I."/>
            <person name="Machita K."/>
            <person name="Maehara T."/>
            <person name="Mizuno H."/>
            <person name="Mizubayashi T."/>
            <person name="Mukai Y."/>
            <person name="Nagasaki H."/>
            <person name="Nakashima M."/>
            <person name="Nakama Y."/>
            <person name="Nakamichi Y."/>
            <person name="Nakamura M."/>
            <person name="Namiki N."/>
            <person name="Negishi M."/>
            <person name="Ohta I."/>
            <person name="Ono N."/>
            <person name="Saji S."/>
            <person name="Sakai K."/>
            <person name="Shibata M."/>
            <person name="Shimokawa T."/>
            <person name="Shomura A."/>
            <person name="Song J."/>
            <person name="Takazaki Y."/>
            <person name="Terasawa K."/>
            <person name="Tsuji K."/>
            <person name="Waki K."/>
            <person name="Yamagata H."/>
            <person name="Yamane H."/>
            <person name="Yoshiki S."/>
            <person name="Yoshihara R."/>
            <person name="Yukawa K."/>
            <person name="Zhong H."/>
            <person name="Iwama H."/>
            <person name="Endo T."/>
            <person name="Ito H."/>
            <person name="Hahn J.H."/>
            <person name="Kim H.I."/>
            <person name="Eun M.Y."/>
            <person name="Yano M."/>
            <person name="Jiang J."/>
            <person name="Gojobori T."/>
        </authorList>
    </citation>
    <scope>NUCLEOTIDE SEQUENCE [LARGE SCALE GENOMIC DNA]</scope>
</reference>
<feature type="compositionally biased region" description="Polar residues" evidence="1">
    <location>
        <begin position="1"/>
        <end position="14"/>
    </location>
</feature>
<feature type="region of interest" description="Disordered" evidence="1">
    <location>
        <begin position="1"/>
        <end position="31"/>
    </location>
</feature>
<evidence type="ECO:0000256" key="1">
    <source>
        <dbReference type="SAM" id="MobiDB-lite"/>
    </source>
</evidence>
<feature type="compositionally biased region" description="Pro residues" evidence="1">
    <location>
        <begin position="93"/>
        <end position="103"/>
    </location>
</feature>
<sequence length="103" mass="11585">METSINPPLKTSSIDPWDVGAEGSSDRQHRLEGRLEVEDEVFRDLGWLRRATHELNLPILAQHTPSNEARRTPQTNRSSRPTRLLPQLATANSPPPLSKSPRT</sequence>
<feature type="compositionally biased region" description="Polar residues" evidence="1">
    <location>
        <begin position="63"/>
        <end position="81"/>
    </location>
</feature>
<proteinExistence type="predicted"/>
<gene>
    <name evidence="2" type="primary">P0452F10.16</name>
</gene>
<dbReference type="AlphaFoldDB" id="Q5N7Z6"/>
<dbReference type="Proteomes" id="UP000817658">
    <property type="component" value="Chromosome 1"/>
</dbReference>
<protein>
    <submittedName>
        <fullName evidence="2">Uncharacterized protein</fullName>
    </submittedName>
</protein>
<dbReference type="EMBL" id="AP003434">
    <property type="protein sequence ID" value="BAD82411.1"/>
    <property type="molecule type" value="Genomic_DNA"/>
</dbReference>
<evidence type="ECO:0000313" key="2">
    <source>
        <dbReference type="EMBL" id="BAD82411.1"/>
    </source>
</evidence>
<accession>Q5N7Z6</accession>
<feature type="region of interest" description="Disordered" evidence="1">
    <location>
        <begin position="59"/>
        <end position="103"/>
    </location>
</feature>
<organism evidence="2">
    <name type="scientific">Oryza sativa subsp. japonica</name>
    <name type="common">Rice</name>
    <dbReference type="NCBI Taxonomy" id="39947"/>
    <lineage>
        <taxon>Eukaryota</taxon>
        <taxon>Viridiplantae</taxon>
        <taxon>Streptophyta</taxon>
        <taxon>Embryophyta</taxon>
        <taxon>Tracheophyta</taxon>
        <taxon>Spermatophyta</taxon>
        <taxon>Magnoliopsida</taxon>
        <taxon>Liliopsida</taxon>
        <taxon>Poales</taxon>
        <taxon>Poaceae</taxon>
        <taxon>BOP clade</taxon>
        <taxon>Oryzoideae</taxon>
        <taxon>Oryzeae</taxon>
        <taxon>Oryzinae</taxon>
        <taxon>Oryza</taxon>
        <taxon>Oryza sativa</taxon>
    </lineage>
</organism>